<gene>
    <name evidence="7" type="primary">pcm</name>
    <name evidence="8" type="ORF">JCM15548_11685</name>
</gene>
<comment type="similarity">
    <text evidence="2 7">Belongs to the methyltransferase superfamily. L-isoaspartyl/D-aspartyl protein methyltransferase family.</text>
</comment>
<dbReference type="InterPro" id="IPR029063">
    <property type="entry name" value="SAM-dependent_MTases_sf"/>
</dbReference>
<dbReference type="CDD" id="cd02440">
    <property type="entry name" value="AdoMet_MTases"/>
    <property type="match status" value="1"/>
</dbReference>
<dbReference type="STRING" id="1236989.JCM15548_11685"/>
<name>A0A0E9LXA8_9BACT</name>
<sequence length="215" mass="23683">MINDTFRHKGLRSRLVDELRGKGVGSEAVLRAIHAVPRHLFLDSSFVKMAYKDIAFPIGAGQTISQPSTVARQTQLLEVLPGQKVLEVGTGSGYQAAVLGEMGIELYSIERQSELYKKCCQMLPYLGYSKIHLFLGDGYEGLPDIAPFDAILVTAGAEEIPAKLLLQLKVGGVMVVPVGSKIQIMTRIRRLNEEEFEQEEFGECAFVPMLNGINQ</sequence>
<dbReference type="PROSITE" id="PS01279">
    <property type="entry name" value="PCMT"/>
    <property type="match status" value="1"/>
</dbReference>
<comment type="caution">
    <text evidence="8">The sequence shown here is derived from an EMBL/GenBank/DDBJ whole genome shotgun (WGS) entry which is preliminary data.</text>
</comment>
<dbReference type="GO" id="GO:0030091">
    <property type="term" value="P:protein repair"/>
    <property type="evidence" value="ECO:0007669"/>
    <property type="project" value="UniProtKB-UniRule"/>
</dbReference>
<accession>A0A0E9LXA8</accession>
<comment type="subcellular location">
    <subcellularLocation>
        <location evidence="1 7">Cytoplasm</location>
    </subcellularLocation>
</comment>
<evidence type="ECO:0000256" key="1">
    <source>
        <dbReference type="ARBA" id="ARBA00004496"/>
    </source>
</evidence>
<evidence type="ECO:0000256" key="2">
    <source>
        <dbReference type="ARBA" id="ARBA00005369"/>
    </source>
</evidence>
<evidence type="ECO:0000256" key="7">
    <source>
        <dbReference type="HAMAP-Rule" id="MF_00090"/>
    </source>
</evidence>
<evidence type="ECO:0000256" key="3">
    <source>
        <dbReference type="ARBA" id="ARBA00022490"/>
    </source>
</evidence>
<dbReference type="Proteomes" id="UP000032900">
    <property type="component" value="Unassembled WGS sequence"/>
</dbReference>
<dbReference type="OrthoDB" id="9810066at2"/>
<organism evidence="8 9">
    <name type="scientific">Geofilum rubicundum JCM 15548</name>
    <dbReference type="NCBI Taxonomy" id="1236989"/>
    <lineage>
        <taxon>Bacteria</taxon>
        <taxon>Pseudomonadati</taxon>
        <taxon>Bacteroidota</taxon>
        <taxon>Bacteroidia</taxon>
        <taxon>Marinilabiliales</taxon>
        <taxon>Marinilabiliaceae</taxon>
        <taxon>Geofilum</taxon>
    </lineage>
</organism>
<keyword evidence="5 7" id="KW-0808">Transferase</keyword>
<dbReference type="PANTHER" id="PTHR11579:SF0">
    <property type="entry name" value="PROTEIN-L-ISOASPARTATE(D-ASPARTATE) O-METHYLTRANSFERASE"/>
    <property type="match status" value="1"/>
</dbReference>
<dbReference type="HAMAP" id="MF_00090">
    <property type="entry name" value="PIMT"/>
    <property type="match status" value="1"/>
</dbReference>
<keyword evidence="9" id="KW-1185">Reference proteome</keyword>
<protein>
    <recommendedName>
        <fullName evidence="7">Protein-L-isoaspartate O-methyltransferase</fullName>
        <ecNumber evidence="7">2.1.1.77</ecNumber>
    </recommendedName>
    <alternativeName>
        <fullName evidence="7">L-isoaspartyl protein carboxyl methyltransferase</fullName>
    </alternativeName>
    <alternativeName>
        <fullName evidence="7">Protein L-isoaspartyl methyltransferase</fullName>
    </alternativeName>
    <alternativeName>
        <fullName evidence="7">Protein-beta-aspartate methyltransferase</fullName>
        <shortName evidence="7">PIMT</shortName>
    </alternativeName>
</protein>
<dbReference type="EC" id="2.1.1.77" evidence="7"/>
<evidence type="ECO:0000313" key="9">
    <source>
        <dbReference type="Proteomes" id="UP000032900"/>
    </source>
</evidence>
<dbReference type="PANTHER" id="PTHR11579">
    <property type="entry name" value="PROTEIN-L-ISOASPARTATE O-METHYLTRANSFERASE"/>
    <property type="match status" value="1"/>
</dbReference>
<dbReference type="NCBIfam" id="TIGR00080">
    <property type="entry name" value="pimt"/>
    <property type="match status" value="1"/>
</dbReference>
<dbReference type="Gene3D" id="3.40.50.150">
    <property type="entry name" value="Vaccinia Virus protein VP39"/>
    <property type="match status" value="1"/>
</dbReference>
<feature type="active site" evidence="7">
    <location>
        <position position="65"/>
    </location>
</feature>
<dbReference type="Pfam" id="PF01135">
    <property type="entry name" value="PCMT"/>
    <property type="match status" value="1"/>
</dbReference>
<dbReference type="FunFam" id="3.40.50.150:FF:000010">
    <property type="entry name" value="Protein-L-isoaspartate O-methyltransferase"/>
    <property type="match status" value="1"/>
</dbReference>
<evidence type="ECO:0000313" key="8">
    <source>
        <dbReference type="EMBL" id="GAO29495.1"/>
    </source>
</evidence>
<keyword evidence="3 7" id="KW-0963">Cytoplasm</keyword>
<reference evidence="8 9" key="1">
    <citation type="journal article" date="2015" name="Microbes Environ.">
        <title>Distribution and evolution of nitrogen fixation genes in the phylum bacteroidetes.</title>
        <authorList>
            <person name="Inoue J."/>
            <person name="Oshima K."/>
            <person name="Suda W."/>
            <person name="Sakamoto M."/>
            <person name="Iino T."/>
            <person name="Noda S."/>
            <person name="Hongoh Y."/>
            <person name="Hattori M."/>
            <person name="Ohkuma M."/>
        </authorList>
    </citation>
    <scope>NUCLEOTIDE SEQUENCE [LARGE SCALE GENOMIC DNA]</scope>
    <source>
        <strain evidence="8">JCM 15548</strain>
    </source>
</reference>
<evidence type="ECO:0000256" key="6">
    <source>
        <dbReference type="ARBA" id="ARBA00022691"/>
    </source>
</evidence>
<dbReference type="GO" id="GO:0005737">
    <property type="term" value="C:cytoplasm"/>
    <property type="evidence" value="ECO:0007669"/>
    <property type="project" value="UniProtKB-SubCell"/>
</dbReference>
<comment type="catalytic activity">
    <reaction evidence="7">
        <text>[protein]-L-isoaspartate + S-adenosyl-L-methionine = [protein]-L-isoaspartate alpha-methyl ester + S-adenosyl-L-homocysteine</text>
        <dbReference type="Rhea" id="RHEA:12705"/>
        <dbReference type="Rhea" id="RHEA-COMP:12143"/>
        <dbReference type="Rhea" id="RHEA-COMP:12144"/>
        <dbReference type="ChEBI" id="CHEBI:57856"/>
        <dbReference type="ChEBI" id="CHEBI:59789"/>
        <dbReference type="ChEBI" id="CHEBI:90596"/>
        <dbReference type="ChEBI" id="CHEBI:90598"/>
        <dbReference type="EC" id="2.1.1.77"/>
    </reaction>
</comment>
<dbReference type="RefSeq" id="WP_062123869.1">
    <property type="nucleotide sequence ID" value="NZ_BAZW01000009.1"/>
</dbReference>
<dbReference type="GO" id="GO:0004719">
    <property type="term" value="F:protein-L-isoaspartate (D-aspartate) O-methyltransferase activity"/>
    <property type="evidence" value="ECO:0007669"/>
    <property type="project" value="UniProtKB-UniRule"/>
</dbReference>
<dbReference type="EMBL" id="BAZW01000009">
    <property type="protein sequence ID" value="GAO29495.1"/>
    <property type="molecule type" value="Genomic_DNA"/>
</dbReference>
<evidence type="ECO:0000256" key="4">
    <source>
        <dbReference type="ARBA" id="ARBA00022603"/>
    </source>
</evidence>
<keyword evidence="6 7" id="KW-0949">S-adenosyl-L-methionine</keyword>
<proteinExistence type="inferred from homology"/>
<evidence type="ECO:0000256" key="5">
    <source>
        <dbReference type="ARBA" id="ARBA00022679"/>
    </source>
</evidence>
<dbReference type="SUPFAM" id="SSF53335">
    <property type="entry name" value="S-adenosyl-L-methionine-dependent methyltransferases"/>
    <property type="match status" value="1"/>
</dbReference>
<comment type="function">
    <text evidence="7">Catalyzes the methyl esterification of L-isoaspartyl residues in peptides and proteins that result from spontaneous decomposition of normal L-aspartyl and L-asparaginyl residues. It plays a role in the repair and/or degradation of damaged proteins.</text>
</comment>
<dbReference type="NCBIfam" id="NF001453">
    <property type="entry name" value="PRK00312.1"/>
    <property type="match status" value="1"/>
</dbReference>
<dbReference type="InterPro" id="IPR000682">
    <property type="entry name" value="PCMT"/>
</dbReference>
<dbReference type="AlphaFoldDB" id="A0A0E9LXA8"/>
<keyword evidence="4 7" id="KW-0489">Methyltransferase</keyword>
<dbReference type="GO" id="GO:0032259">
    <property type="term" value="P:methylation"/>
    <property type="evidence" value="ECO:0007669"/>
    <property type="project" value="UniProtKB-KW"/>
</dbReference>